<gene>
    <name evidence="1" type="ORF">B7P43_G10201</name>
</gene>
<organism evidence="1 2">
    <name type="scientific">Cryptotermes secundus</name>
    <dbReference type="NCBI Taxonomy" id="105785"/>
    <lineage>
        <taxon>Eukaryota</taxon>
        <taxon>Metazoa</taxon>
        <taxon>Ecdysozoa</taxon>
        <taxon>Arthropoda</taxon>
        <taxon>Hexapoda</taxon>
        <taxon>Insecta</taxon>
        <taxon>Pterygota</taxon>
        <taxon>Neoptera</taxon>
        <taxon>Polyneoptera</taxon>
        <taxon>Dictyoptera</taxon>
        <taxon>Blattodea</taxon>
        <taxon>Blattoidea</taxon>
        <taxon>Termitoidae</taxon>
        <taxon>Kalotermitidae</taxon>
        <taxon>Cryptotermitinae</taxon>
        <taxon>Cryptotermes</taxon>
    </lineage>
</organism>
<dbReference type="Proteomes" id="UP000235965">
    <property type="component" value="Unassembled WGS sequence"/>
</dbReference>
<keyword evidence="2" id="KW-1185">Reference proteome</keyword>
<evidence type="ECO:0000313" key="1">
    <source>
        <dbReference type="EMBL" id="PNF38858.1"/>
    </source>
</evidence>
<sequence>MEFSEEFAVVQGSLISVQKTVGDLRFLSSKNGDDSRINAVVDALRKIIAGKGIEAGTKLDAKQDQSLRRIHMFLVLNTDLSVQEKLIDDTNCGHIVSCAPSLSKDLMVELIWHLSLHKYTYESIIYCPLALGAELLDMILDKIGSVGPLRALPIVEDLSKAVYCKYIRLERFHRTDMNGTKLNLYGYLKSLLQYFVNPNLKEVGNVSPQELYRLAGFAMRCILSLMLSCLKLYLNPLDQELDVAGVYDMSLPEFCDAVENKEVTSKNYIDELMSACKNNFCAITVDIWLFWAECDADDANNDRTLQNEISEAMYLCSEALKEVRNGDAEFPLSGELIAMLSTMAVKPRDEVDEIREADLELIIKNISDTSKSQRKWFKALLGLNEFIVSDERCMECLKNNLHLAECEDVKVILEKIVATLGSIPADQQCSKIKHVGLDCLKHLSLEQQVDTVQWFFVTFGNGVSFLMDDFHLVATEAFNKAVTMTGKKEKFFSEFLLLCMQSPAGVVMKILHEGLTNSKQVPLMVEVLECLNPVLSVCELDEMSVASGNEKMSLLMSLLSSVMKNDLSDLEKSNFVNLAVTLINHDIVDGSVFLRRCLLPALHESLSVRNWSQLLLWLETLHSFTDGTVTSCSGVAECPLLVVLAQVLEVSRWNILTFSGGAVSVCEEVCAIVRNVMKTFLGTKATEDREVRWLQTKLDKFVSPLNKRYFSKLWTKFGREWASSPCNLIIFPLEVMQNDDFSDDSNRKALELFEAVENKEHCILFPFSKLLPLCTAMEWKMLAKGMQKMCMGTEDSAPQIHIFADSVLLLLSLIKRKGIQENECVLSCLDYCIRNLGLILKDEEISHLKSLPTGDQVKIFIKILHVLGQLPPRIKDSCSIVMFNILIEFLLEVMNRSVLEKKCMNGVDEISLYSYIRDITASIGVLGNGEPLQVFSRKLLECMELNDAH</sequence>
<dbReference type="AlphaFoldDB" id="A0A2J7RDF4"/>
<accession>A0A2J7RDF4</accession>
<comment type="caution">
    <text evidence="1">The sequence shown here is derived from an EMBL/GenBank/DDBJ whole genome shotgun (WGS) entry which is preliminary data.</text>
</comment>
<dbReference type="OrthoDB" id="6588253at2759"/>
<protein>
    <submittedName>
        <fullName evidence="1">Uncharacterized protein</fullName>
    </submittedName>
</protein>
<name>A0A2J7RDF4_9NEOP</name>
<dbReference type="InParanoid" id="A0A2J7RDF4"/>
<reference evidence="1 2" key="1">
    <citation type="submission" date="2017-12" db="EMBL/GenBank/DDBJ databases">
        <title>Hemimetabolous genomes reveal molecular basis of termite eusociality.</title>
        <authorList>
            <person name="Harrison M.C."/>
            <person name="Jongepier E."/>
            <person name="Robertson H.M."/>
            <person name="Arning N."/>
            <person name="Bitard-Feildel T."/>
            <person name="Chao H."/>
            <person name="Childers C.P."/>
            <person name="Dinh H."/>
            <person name="Doddapaneni H."/>
            <person name="Dugan S."/>
            <person name="Gowin J."/>
            <person name="Greiner C."/>
            <person name="Han Y."/>
            <person name="Hu H."/>
            <person name="Hughes D.S.T."/>
            <person name="Huylmans A.-K."/>
            <person name="Kemena C."/>
            <person name="Kremer L.P.M."/>
            <person name="Lee S.L."/>
            <person name="Lopez-Ezquerra A."/>
            <person name="Mallet L."/>
            <person name="Monroy-Kuhn J.M."/>
            <person name="Moser A."/>
            <person name="Murali S.C."/>
            <person name="Muzny D.M."/>
            <person name="Otani S."/>
            <person name="Piulachs M.-D."/>
            <person name="Poelchau M."/>
            <person name="Qu J."/>
            <person name="Schaub F."/>
            <person name="Wada-Katsumata A."/>
            <person name="Worley K.C."/>
            <person name="Xie Q."/>
            <person name="Ylla G."/>
            <person name="Poulsen M."/>
            <person name="Gibbs R.A."/>
            <person name="Schal C."/>
            <person name="Richards S."/>
            <person name="Belles X."/>
            <person name="Korb J."/>
            <person name="Bornberg-Bauer E."/>
        </authorList>
    </citation>
    <scope>NUCLEOTIDE SEQUENCE [LARGE SCALE GENOMIC DNA]</scope>
    <source>
        <tissue evidence="1">Whole body</tissue>
    </source>
</reference>
<evidence type="ECO:0000313" key="2">
    <source>
        <dbReference type="Proteomes" id="UP000235965"/>
    </source>
</evidence>
<dbReference type="EMBL" id="NEVH01005291">
    <property type="protein sequence ID" value="PNF38858.1"/>
    <property type="molecule type" value="Genomic_DNA"/>
</dbReference>
<proteinExistence type="predicted"/>